<sequence>MSFMQRGPLLDTQDLFGSEPVALKVQSPASVADAAALPMEEDTQGPELNLCLGMDTQAEQPVQPDTFMQDAEAEPSLQKLETKDEMEAKEMDGEEEHEEAEGDEERSASDDEEGHADDEGGSGDEEEEEEFLSSDDSSSDEEDEAEAGQPLDSATKQRALEEARALLRDEPRKKNKSAFFEDEARHCL</sequence>
<feature type="compositionally biased region" description="Basic and acidic residues" evidence="1">
    <location>
        <begin position="80"/>
        <end position="91"/>
    </location>
</feature>
<organism evidence="2 3">
    <name type="scientific">Coccomyxa subellipsoidea (strain C-169)</name>
    <name type="common">Green microalga</name>
    <dbReference type="NCBI Taxonomy" id="574566"/>
    <lineage>
        <taxon>Eukaryota</taxon>
        <taxon>Viridiplantae</taxon>
        <taxon>Chlorophyta</taxon>
        <taxon>core chlorophytes</taxon>
        <taxon>Trebouxiophyceae</taxon>
        <taxon>Trebouxiophyceae incertae sedis</taxon>
        <taxon>Coccomyxaceae</taxon>
        <taxon>Coccomyxa</taxon>
        <taxon>Coccomyxa subellipsoidea</taxon>
    </lineage>
</organism>
<gene>
    <name evidence="2" type="ORF">COCSUDRAFT_55327</name>
</gene>
<dbReference type="GeneID" id="17045323"/>
<dbReference type="RefSeq" id="XP_005651852.1">
    <property type="nucleotide sequence ID" value="XM_005651795.1"/>
</dbReference>
<accession>I0Z9I9</accession>
<keyword evidence="3" id="KW-1185">Reference proteome</keyword>
<evidence type="ECO:0000313" key="2">
    <source>
        <dbReference type="EMBL" id="EIE27308.1"/>
    </source>
</evidence>
<feature type="compositionally biased region" description="Acidic residues" evidence="1">
    <location>
        <begin position="92"/>
        <end position="146"/>
    </location>
</feature>
<comment type="caution">
    <text evidence="2">The sequence shown here is derived from an EMBL/GenBank/DDBJ whole genome shotgun (WGS) entry which is preliminary data.</text>
</comment>
<evidence type="ECO:0000313" key="3">
    <source>
        <dbReference type="Proteomes" id="UP000007264"/>
    </source>
</evidence>
<dbReference type="KEGG" id="csl:COCSUDRAFT_55327"/>
<protein>
    <submittedName>
        <fullName evidence="2">Uncharacterized protein</fullName>
    </submittedName>
</protein>
<dbReference type="Proteomes" id="UP000007264">
    <property type="component" value="Unassembled WGS sequence"/>
</dbReference>
<dbReference type="EMBL" id="AGSI01000001">
    <property type="protein sequence ID" value="EIE27308.1"/>
    <property type="molecule type" value="Genomic_DNA"/>
</dbReference>
<reference evidence="2 3" key="1">
    <citation type="journal article" date="2012" name="Genome Biol.">
        <title>The genome of the polar eukaryotic microalga coccomyxa subellipsoidea reveals traits of cold adaptation.</title>
        <authorList>
            <person name="Blanc G."/>
            <person name="Agarkova I."/>
            <person name="Grimwood J."/>
            <person name="Kuo A."/>
            <person name="Brueggeman A."/>
            <person name="Dunigan D."/>
            <person name="Gurnon J."/>
            <person name="Ladunga I."/>
            <person name="Lindquist E."/>
            <person name="Lucas S."/>
            <person name="Pangilinan J."/>
            <person name="Proschold T."/>
            <person name="Salamov A."/>
            <person name="Schmutz J."/>
            <person name="Weeks D."/>
            <person name="Yamada T."/>
            <person name="Claverie J.M."/>
            <person name="Grigoriev I."/>
            <person name="Van Etten J."/>
            <person name="Lomsadze A."/>
            <person name="Borodovsky M."/>
        </authorList>
    </citation>
    <scope>NUCLEOTIDE SEQUENCE [LARGE SCALE GENOMIC DNA]</scope>
    <source>
        <strain evidence="2 3">C-169</strain>
    </source>
</reference>
<name>I0Z9I9_COCSC</name>
<evidence type="ECO:0000256" key="1">
    <source>
        <dbReference type="SAM" id="MobiDB-lite"/>
    </source>
</evidence>
<feature type="region of interest" description="Disordered" evidence="1">
    <location>
        <begin position="39"/>
        <end position="188"/>
    </location>
</feature>
<dbReference type="AlphaFoldDB" id="I0Z9I9"/>
<proteinExistence type="predicted"/>
<feature type="compositionally biased region" description="Basic and acidic residues" evidence="1">
    <location>
        <begin position="158"/>
        <end position="172"/>
    </location>
</feature>